<dbReference type="NCBIfam" id="TIGR00199">
    <property type="entry name" value="PncC_domain"/>
    <property type="match status" value="1"/>
</dbReference>
<sequence length="435" mass="47408">MEKGIDAWILTIGNEITNGVITDTNRETISKELRAVGVAIKGMSSVPDDVDAIKDALELAMERARVTIVSGGLGPTEDDKTAQGAAALLGAPLELDKEQLSRIESRFQKWGRPMAPSNAKQALFPAGAAPIPNDYGTAPGFVIQRQDRIALFFPGIPREMLPMLRERGIPLILEHFKAPLQVFKNRTIHVYGLTESRLGEILADLAVDEHNYHLAFLPRFPIIRLRIDVRGDNEREVDALLAEKQEQIEARIKENIISVDGRSMEQVVLDLLEDRNMTIGLGESITGGMIGEMLTRVPGSSKTFLGSVVSYSNAMKVEALGVSEKTILSYGAVSGQCAEEMAVGARRIAKATVGLSVTGIAGPDGGSDAKPVGTFFVGLAIDENVLSRRYFLPGERAWVRKLAAMQSLDLLRRYCLGYRLHGETYQSDSSTSSRT</sequence>
<dbReference type="InterPro" id="IPR036653">
    <property type="entry name" value="CinA-like_C"/>
</dbReference>
<comment type="similarity">
    <text evidence="1">Belongs to the CinA family.</text>
</comment>
<dbReference type="CDD" id="cd00885">
    <property type="entry name" value="cinA"/>
    <property type="match status" value="1"/>
</dbReference>
<feature type="domain" description="MoaB/Mog" evidence="2">
    <location>
        <begin position="8"/>
        <end position="175"/>
    </location>
</feature>
<dbReference type="Gene3D" id="3.40.980.10">
    <property type="entry name" value="MoaB/Mog-like domain"/>
    <property type="match status" value="1"/>
</dbReference>
<dbReference type="SUPFAM" id="SSF142433">
    <property type="entry name" value="CinA-like"/>
    <property type="match status" value="1"/>
</dbReference>
<dbReference type="SUPFAM" id="SSF53218">
    <property type="entry name" value="Molybdenum cofactor biosynthesis proteins"/>
    <property type="match status" value="1"/>
</dbReference>
<dbReference type="Pfam" id="PF00994">
    <property type="entry name" value="MoCF_biosynth"/>
    <property type="match status" value="1"/>
</dbReference>
<dbReference type="EMBL" id="DTGT01000110">
    <property type="protein sequence ID" value="HGH60350.1"/>
    <property type="molecule type" value="Genomic_DNA"/>
</dbReference>
<accession>A0A7C4ESV0</accession>
<comment type="caution">
    <text evidence="3">The sequence shown here is derived from an EMBL/GenBank/DDBJ whole genome shotgun (WGS) entry which is preliminary data.</text>
</comment>
<evidence type="ECO:0000313" key="3">
    <source>
        <dbReference type="EMBL" id="HGH60350.1"/>
    </source>
</evidence>
<dbReference type="PANTHER" id="PTHR13939:SF0">
    <property type="entry name" value="NMN AMIDOHYDROLASE-LIKE PROTEIN YFAY"/>
    <property type="match status" value="1"/>
</dbReference>
<dbReference type="AlphaFoldDB" id="A0A7C4ESV0"/>
<dbReference type="InterPro" id="IPR008135">
    <property type="entry name" value="Competence-induced_CinA"/>
</dbReference>
<dbReference type="InterPro" id="IPR041424">
    <property type="entry name" value="CinA_KH"/>
</dbReference>
<dbReference type="Gene3D" id="3.90.950.20">
    <property type="entry name" value="CinA-like"/>
    <property type="match status" value="1"/>
</dbReference>
<dbReference type="PIRSF" id="PIRSF006728">
    <property type="entry name" value="CinA"/>
    <property type="match status" value="1"/>
</dbReference>
<dbReference type="Pfam" id="PF02464">
    <property type="entry name" value="CinA"/>
    <property type="match status" value="1"/>
</dbReference>
<evidence type="ECO:0000256" key="1">
    <source>
        <dbReference type="HAMAP-Rule" id="MF_00226"/>
    </source>
</evidence>
<gene>
    <name evidence="3" type="ORF">ENV54_03510</name>
</gene>
<dbReference type="Gene3D" id="3.30.70.2860">
    <property type="match status" value="1"/>
</dbReference>
<evidence type="ECO:0000259" key="2">
    <source>
        <dbReference type="SMART" id="SM00852"/>
    </source>
</evidence>
<dbReference type="InterPro" id="IPR050101">
    <property type="entry name" value="CinA"/>
</dbReference>
<organism evidence="3">
    <name type="scientific">Desulfomonile tiedjei</name>
    <dbReference type="NCBI Taxonomy" id="2358"/>
    <lineage>
        <taxon>Bacteria</taxon>
        <taxon>Pseudomonadati</taxon>
        <taxon>Thermodesulfobacteriota</taxon>
        <taxon>Desulfomonilia</taxon>
        <taxon>Desulfomonilales</taxon>
        <taxon>Desulfomonilaceae</taxon>
        <taxon>Desulfomonile</taxon>
    </lineage>
</organism>
<proteinExistence type="inferred from homology"/>
<dbReference type="HAMAP" id="MF_00226_B">
    <property type="entry name" value="CinA_B"/>
    <property type="match status" value="1"/>
</dbReference>
<dbReference type="Pfam" id="PF18146">
    <property type="entry name" value="CinA_KH"/>
    <property type="match status" value="1"/>
</dbReference>
<protein>
    <recommendedName>
        <fullName evidence="1">CinA-like protein</fullName>
    </recommendedName>
</protein>
<dbReference type="NCBIfam" id="TIGR00200">
    <property type="entry name" value="cinA_nterm"/>
    <property type="match status" value="1"/>
</dbReference>
<reference evidence="3" key="1">
    <citation type="journal article" date="2020" name="mSystems">
        <title>Genome- and Community-Level Interaction Insights into Carbon Utilization and Element Cycling Functions of Hydrothermarchaeota in Hydrothermal Sediment.</title>
        <authorList>
            <person name="Zhou Z."/>
            <person name="Liu Y."/>
            <person name="Xu W."/>
            <person name="Pan J."/>
            <person name="Luo Z.H."/>
            <person name="Li M."/>
        </authorList>
    </citation>
    <scope>NUCLEOTIDE SEQUENCE [LARGE SCALE GENOMIC DNA]</scope>
    <source>
        <strain evidence="3">SpSt-769</strain>
    </source>
</reference>
<dbReference type="PANTHER" id="PTHR13939">
    <property type="entry name" value="NICOTINAMIDE-NUCLEOTIDE AMIDOHYDROLASE PNCC"/>
    <property type="match status" value="1"/>
</dbReference>
<dbReference type="SMART" id="SM00852">
    <property type="entry name" value="MoCF_biosynth"/>
    <property type="match status" value="1"/>
</dbReference>
<dbReference type="InterPro" id="IPR008136">
    <property type="entry name" value="CinA_C"/>
</dbReference>
<dbReference type="NCBIfam" id="NF001813">
    <property type="entry name" value="PRK00549.1"/>
    <property type="match status" value="1"/>
</dbReference>
<dbReference type="InterPro" id="IPR001453">
    <property type="entry name" value="MoaB/Mog_dom"/>
</dbReference>
<dbReference type="InterPro" id="IPR036425">
    <property type="entry name" value="MoaB/Mog-like_dom_sf"/>
</dbReference>
<name>A0A7C4ESV0_9BACT</name>